<feature type="region of interest" description="Disordered" evidence="1">
    <location>
        <begin position="1"/>
        <end position="73"/>
    </location>
</feature>
<evidence type="ECO:0000313" key="2">
    <source>
        <dbReference type="EMBL" id="MBP2409647.1"/>
    </source>
</evidence>
<name>A0ABS4YMM1_9MICO</name>
<evidence type="ECO:0000313" key="3">
    <source>
        <dbReference type="Proteomes" id="UP000698222"/>
    </source>
</evidence>
<sequence length="73" mass="7667">MVNNQTGGATMTLCEGADGDELHRPALRPRHGVPGSDPVQLGEARGLTGRCSPGARHRRSADGAALTPPVRRR</sequence>
<comment type="caution">
    <text evidence="2">The sequence shown here is derived from an EMBL/GenBank/DDBJ whole genome shotgun (WGS) entry which is preliminary data.</text>
</comment>
<accession>A0ABS4YMM1</accession>
<organism evidence="2 3">
    <name type="scientific">Brachybacterium fresconis</name>
    <dbReference type="NCBI Taxonomy" id="173363"/>
    <lineage>
        <taxon>Bacteria</taxon>
        <taxon>Bacillati</taxon>
        <taxon>Actinomycetota</taxon>
        <taxon>Actinomycetes</taxon>
        <taxon>Micrococcales</taxon>
        <taxon>Dermabacteraceae</taxon>
        <taxon>Brachybacterium</taxon>
    </lineage>
</organism>
<protein>
    <submittedName>
        <fullName evidence="2">Uncharacterized protein</fullName>
    </submittedName>
</protein>
<reference evidence="2 3" key="1">
    <citation type="submission" date="2021-03" db="EMBL/GenBank/DDBJ databases">
        <title>Sequencing the genomes of 1000 actinobacteria strains.</title>
        <authorList>
            <person name="Klenk H.-P."/>
        </authorList>
    </citation>
    <scope>NUCLEOTIDE SEQUENCE [LARGE SCALE GENOMIC DNA]</scope>
    <source>
        <strain evidence="2 3">DSM 14564</strain>
    </source>
</reference>
<proteinExistence type="predicted"/>
<gene>
    <name evidence="2" type="ORF">JOF44_002550</name>
</gene>
<keyword evidence="3" id="KW-1185">Reference proteome</keyword>
<dbReference type="Proteomes" id="UP000698222">
    <property type="component" value="Unassembled WGS sequence"/>
</dbReference>
<dbReference type="EMBL" id="JAGIOC010000001">
    <property type="protein sequence ID" value="MBP2409647.1"/>
    <property type="molecule type" value="Genomic_DNA"/>
</dbReference>
<evidence type="ECO:0000256" key="1">
    <source>
        <dbReference type="SAM" id="MobiDB-lite"/>
    </source>
</evidence>